<comment type="caution">
    <text evidence="1">The sequence shown here is derived from an EMBL/GenBank/DDBJ whole genome shotgun (WGS) entry which is preliminary data.</text>
</comment>
<sequence length="177" mass="19213">MATSTSDQDYLAFLTKANEPLTSTSSTSVSAAAEGAVGNKKSFRTTQEGVEVPKLLARVCEKPDAVYVSDADEPFEAVALAWDETGKGLPDEVEFAQLIEHWDPEHAEVEILDPADWDAHGQYNVIVDAVREAGEGNDVRVYRVVRDRVRVEYFVVTTEGKGKGAKLVGVKALAVES</sequence>
<dbReference type="EMBL" id="JAZGUE010000006">
    <property type="protein sequence ID" value="KAL2265524.1"/>
    <property type="molecule type" value="Genomic_DNA"/>
</dbReference>
<dbReference type="PANTHER" id="PTHR42093">
    <property type="match status" value="1"/>
</dbReference>
<organism evidence="1 2">
    <name type="scientific">Remersonia thermophila</name>
    <dbReference type="NCBI Taxonomy" id="72144"/>
    <lineage>
        <taxon>Eukaryota</taxon>
        <taxon>Fungi</taxon>
        <taxon>Dikarya</taxon>
        <taxon>Ascomycota</taxon>
        <taxon>Pezizomycotina</taxon>
        <taxon>Sordariomycetes</taxon>
        <taxon>Sordariomycetidae</taxon>
        <taxon>Sordariales</taxon>
        <taxon>Sordariales incertae sedis</taxon>
        <taxon>Remersonia</taxon>
    </lineage>
</organism>
<name>A0ABR4D597_9PEZI</name>
<reference evidence="1 2" key="1">
    <citation type="journal article" date="2024" name="Commun. Biol.">
        <title>Comparative genomic analysis of thermophilic fungi reveals convergent evolutionary adaptations and gene losses.</title>
        <authorList>
            <person name="Steindorff A.S."/>
            <person name="Aguilar-Pontes M.V."/>
            <person name="Robinson A.J."/>
            <person name="Andreopoulos B."/>
            <person name="LaButti K."/>
            <person name="Kuo A."/>
            <person name="Mondo S."/>
            <person name="Riley R."/>
            <person name="Otillar R."/>
            <person name="Haridas S."/>
            <person name="Lipzen A."/>
            <person name="Grimwood J."/>
            <person name="Schmutz J."/>
            <person name="Clum A."/>
            <person name="Reid I.D."/>
            <person name="Moisan M.C."/>
            <person name="Butler G."/>
            <person name="Nguyen T.T.M."/>
            <person name="Dewar K."/>
            <person name="Conant G."/>
            <person name="Drula E."/>
            <person name="Henrissat B."/>
            <person name="Hansel C."/>
            <person name="Singer S."/>
            <person name="Hutchinson M.I."/>
            <person name="de Vries R.P."/>
            <person name="Natvig D.O."/>
            <person name="Powell A.J."/>
            <person name="Tsang A."/>
            <person name="Grigoriev I.V."/>
        </authorList>
    </citation>
    <scope>NUCLEOTIDE SEQUENCE [LARGE SCALE GENOMIC DNA]</scope>
    <source>
        <strain evidence="1 2">ATCC 22073</strain>
    </source>
</reference>
<evidence type="ECO:0000313" key="1">
    <source>
        <dbReference type="EMBL" id="KAL2265524.1"/>
    </source>
</evidence>
<gene>
    <name evidence="1" type="ORF">VTJ83DRAFT_6624</name>
</gene>
<dbReference type="RefSeq" id="XP_070864251.1">
    <property type="nucleotide sequence ID" value="XM_071013356.1"/>
</dbReference>
<accession>A0ABR4D597</accession>
<dbReference type="PANTHER" id="PTHR42093:SF1">
    <property type="match status" value="1"/>
</dbReference>
<dbReference type="Pfam" id="PF23151">
    <property type="entry name" value="NuiA_2"/>
    <property type="match status" value="1"/>
</dbReference>
<dbReference type="GeneID" id="98128000"/>
<evidence type="ECO:0000313" key="2">
    <source>
        <dbReference type="Proteomes" id="UP001600064"/>
    </source>
</evidence>
<keyword evidence="2" id="KW-1185">Reference proteome</keyword>
<protein>
    <submittedName>
        <fullName evidence="1">Uncharacterized protein</fullName>
    </submittedName>
</protein>
<proteinExistence type="predicted"/>
<dbReference type="Proteomes" id="UP001600064">
    <property type="component" value="Unassembled WGS sequence"/>
</dbReference>
<dbReference type="InterPro" id="IPR056539">
    <property type="entry name" value="NuiA-like"/>
</dbReference>